<evidence type="ECO:0000313" key="1">
    <source>
        <dbReference type="EMBL" id="HJF31348.1"/>
    </source>
</evidence>
<proteinExistence type="predicted"/>
<dbReference type="Proteomes" id="UP000698173">
    <property type="component" value="Unassembled WGS sequence"/>
</dbReference>
<evidence type="ECO:0000313" key="2">
    <source>
        <dbReference type="Proteomes" id="UP000698173"/>
    </source>
</evidence>
<accession>A0A921KCV8</accession>
<sequence>MIRNLFKKKDPVITFWEWFENHEDELYIFREQDVEKLFGGLNRMINKVNPQLVFSFIEELIDGKREFTIRAAGIGKNFPDVIRLVDAAPRLDRFSIVAFNQQQDLNNGVNINGIELTRDDVFFTYNQDQKKKNSCLTLYIKGYKGDYDTYFEPVFELLEIVIGEYMLGTKITEIKMEMYDTTEDLLPISDLLNVLVDVKSVM</sequence>
<gene>
    <name evidence="1" type="ORF">K8V56_06155</name>
</gene>
<dbReference type="EMBL" id="DYWT01000101">
    <property type="protein sequence ID" value="HJF31348.1"/>
    <property type="molecule type" value="Genomic_DNA"/>
</dbReference>
<reference evidence="1" key="2">
    <citation type="submission" date="2021-09" db="EMBL/GenBank/DDBJ databases">
        <authorList>
            <person name="Gilroy R."/>
        </authorList>
    </citation>
    <scope>NUCLEOTIDE SEQUENCE</scope>
    <source>
        <strain evidence="1">CHK171-7178</strain>
    </source>
</reference>
<protein>
    <submittedName>
        <fullName evidence="1">Uncharacterized protein</fullName>
    </submittedName>
</protein>
<reference evidence="1" key="1">
    <citation type="journal article" date="2021" name="PeerJ">
        <title>Extensive microbial diversity within the chicken gut microbiome revealed by metagenomics and culture.</title>
        <authorList>
            <person name="Gilroy R."/>
            <person name="Ravi A."/>
            <person name="Getino M."/>
            <person name="Pursley I."/>
            <person name="Horton D.L."/>
            <person name="Alikhan N.F."/>
            <person name="Baker D."/>
            <person name="Gharbi K."/>
            <person name="Hall N."/>
            <person name="Watson M."/>
            <person name="Adriaenssens E.M."/>
            <person name="Foster-Nyarko E."/>
            <person name="Jarju S."/>
            <person name="Secka A."/>
            <person name="Antonio M."/>
            <person name="Oren A."/>
            <person name="Chaudhuri R.R."/>
            <person name="La Ragione R."/>
            <person name="Hildebrand F."/>
            <person name="Pallen M.J."/>
        </authorList>
    </citation>
    <scope>NUCLEOTIDE SEQUENCE</scope>
    <source>
        <strain evidence="1">CHK171-7178</strain>
    </source>
</reference>
<comment type="caution">
    <text evidence="1">The sequence shown here is derived from an EMBL/GenBank/DDBJ whole genome shotgun (WGS) entry which is preliminary data.</text>
</comment>
<organism evidence="1 2">
    <name type="scientific">Sporosarcina psychrophila</name>
    <name type="common">Bacillus psychrophilus</name>
    <dbReference type="NCBI Taxonomy" id="1476"/>
    <lineage>
        <taxon>Bacteria</taxon>
        <taxon>Bacillati</taxon>
        <taxon>Bacillota</taxon>
        <taxon>Bacilli</taxon>
        <taxon>Bacillales</taxon>
        <taxon>Caryophanaceae</taxon>
        <taxon>Sporosarcina</taxon>
    </lineage>
</organism>
<name>A0A921KCV8_SPOPS</name>
<dbReference type="AlphaFoldDB" id="A0A921KCV8"/>